<sequence>MAPDAPRPRMQHVTSAGTTLAVTLAPLVIGVLLARTMALDSHTPVNALITRGGRGAGISPAEWRGCGRNALRRCRRTWQPRTGRSRPAGLAADTPARGASRGRTQPIR</sequence>
<keyword evidence="2" id="KW-0472">Membrane</keyword>
<evidence type="ECO:0000313" key="3">
    <source>
        <dbReference type="EMBL" id="WLQ39213.1"/>
    </source>
</evidence>
<accession>A0ABY9HX99</accession>
<name>A0ABY9HX99_9ACTN</name>
<dbReference type="EMBL" id="CP120992">
    <property type="protein sequence ID" value="WLQ39213.1"/>
    <property type="molecule type" value="Genomic_DNA"/>
</dbReference>
<evidence type="ECO:0000256" key="1">
    <source>
        <dbReference type="SAM" id="MobiDB-lite"/>
    </source>
</evidence>
<keyword evidence="2" id="KW-1133">Transmembrane helix</keyword>
<reference evidence="3 4" key="1">
    <citation type="submission" date="2023-03" db="EMBL/GenBank/DDBJ databases">
        <title>Isolation and description of six Streptomyces strains from soil environments, able to metabolize different microbial glucans.</title>
        <authorList>
            <person name="Widen T."/>
            <person name="Larsbrink J."/>
        </authorList>
    </citation>
    <scope>NUCLEOTIDE SEQUENCE [LARGE SCALE GENOMIC DNA]</scope>
    <source>
        <strain evidence="3 4">Mut2</strain>
    </source>
</reference>
<keyword evidence="4" id="KW-1185">Reference proteome</keyword>
<keyword evidence="2" id="KW-0812">Transmembrane</keyword>
<organism evidence="3 4">
    <name type="scientific">Streptomyces laculatispora</name>
    <dbReference type="NCBI Taxonomy" id="887464"/>
    <lineage>
        <taxon>Bacteria</taxon>
        <taxon>Bacillati</taxon>
        <taxon>Actinomycetota</taxon>
        <taxon>Actinomycetes</taxon>
        <taxon>Kitasatosporales</taxon>
        <taxon>Streptomycetaceae</taxon>
        <taxon>Streptomyces</taxon>
    </lineage>
</organism>
<evidence type="ECO:0000256" key="2">
    <source>
        <dbReference type="SAM" id="Phobius"/>
    </source>
</evidence>
<protein>
    <submittedName>
        <fullName evidence="3">Uncharacterized protein</fullName>
    </submittedName>
</protein>
<evidence type="ECO:0000313" key="4">
    <source>
        <dbReference type="Proteomes" id="UP001229952"/>
    </source>
</evidence>
<gene>
    <name evidence="3" type="ORF">P8A22_03715</name>
</gene>
<feature type="transmembrane region" description="Helical" evidence="2">
    <location>
        <begin position="12"/>
        <end position="34"/>
    </location>
</feature>
<dbReference type="RefSeq" id="WP_306085853.1">
    <property type="nucleotide sequence ID" value="NZ_CP120992.1"/>
</dbReference>
<proteinExistence type="predicted"/>
<dbReference type="Proteomes" id="UP001229952">
    <property type="component" value="Chromosome"/>
</dbReference>
<feature type="region of interest" description="Disordered" evidence="1">
    <location>
        <begin position="77"/>
        <end position="108"/>
    </location>
</feature>